<comment type="function">
    <text evidence="7">Transfers the glycosyl residue from UDP-Glc to the non-reducing end of alpha-1,4-glucan.</text>
</comment>
<comment type="similarity">
    <text evidence="2 7">Belongs to the glycosyltransferase 3 family.</text>
</comment>
<accession>A0A915CFM8</accession>
<name>A0A915CFM8_PARUN</name>
<dbReference type="WBParaSite" id="PgR147X_g008_t03">
    <property type="protein sequence ID" value="PgR147X_g008_t03"/>
    <property type="gene ID" value="PgR147X_g008"/>
</dbReference>
<keyword evidence="8" id="KW-1185">Reference proteome</keyword>
<evidence type="ECO:0000313" key="8">
    <source>
        <dbReference type="Proteomes" id="UP000887569"/>
    </source>
</evidence>
<evidence type="ECO:0000256" key="5">
    <source>
        <dbReference type="ARBA" id="ARBA00023056"/>
    </source>
</evidence>
<dbReference type="PANTHER" id="PTHR10176">
    <property type="entry name" value="GLYCOGEN SYNTHASE"/>
    <property type="match status" value="1"/>
</dbReference>
<evidence type="ECO:0000256" key="2">
    <source>
        <dbReference type="ARBA" id="ARBA00010686"/>
    </source>
</evidence>
<dbReference type="GO" id="GO:0005978">
    <property type="term" value="P:glycogen biosynthetic process"/>
    <property type="evidence" value="ECO:0007669"/>
    <property type="project" value="UniProtKB-KW"/>
</dbReference>
<evidence type="ECO:0000256" key="6">
    <source>
        <dbReference type="ARBA" id="ARBA00047345"/>
    </source>
</evidence>
<proteinExistence type="inferred from homology"/>
<keyword evidence="4 7" id="KW-0808">Transferase</keyword>
<keyword evidence="3 7" id="KW-0328">Glycosyltransferase</keyword>
<evidence type="ECO:0000256" key="3">
    <source>
        <dbReference type="ARBA" id="ARBA00022676"/>
    </source>
</evidence>
<evidence type="ECO:0000256" key="1">
    <source>
        <dbReference type="ARBA" id="ARBA00004964"/>
    </source>
</evidence>
<sequence>MAHIFTTVSEITGLEAEHLLKRKPDILTPNGLNVVKFAALHEFQNLHAVAKEKIHDFIRGHFYGTVRVAAGST</sequence>
<protein>
    <recommendedName>
        <fullName evidence="7">Glycogen [starch] synthase</fullName>
        <ecNumber evidence="7">2.4.1.11</ecNumber>
    </recommendedName>
</protein>
<dbReference type="GO" id="GO:0004373">
    <property type="term" value="F:alpha-1,4-glucan glucosyltransferase (UDP-glucose donor) activity"/>
    <property type="evidence" value="ECO:0007669"/>
    <property type="project" value="UniProtKB-EC"/>
</dbReference>
<dbReference type="AlphaFoldDB" id="A0A915CFM8"/>
<evidence type="ECO:0000313" key="9">
    <source>
        <dbReference type="WBParaSite" id="PgR147X_g008_t03"/>
    </source>
</evidence>
<dbReference type="Pfam" id="PF05693">
    <property type="entry name" value="Glycogen_syn"/>
    <property type="match status" value="1"/>
</dbReference>
<dbReference type="Gene3D" id="3.40.50.2000">
    <property type="entry name" value="Glycogen Phosphorylase B"/>
    <property type="match status" value="1"/>
</dbReference>
<evidence type="ECO:0000256" key="4">
    <source>
        <dbReference type="ARBA" id="ARBA00022679"/>
    </source>
</evidence>
<dbReference type="PANTHER" id="PTHR10176:SF3">
    <property type="entry name" value="GLYCOGEN [STARCH] SYNTHASE"/>
    <property type="match status" value="1"/>
</dbReference>
<dbReference type="Proteomes" id="UP000887569">
    <property type="component" value="Unplaced"/>
</dbReference>
<dbReference type="GO" id="GO:0005737">
    <property type="term" value="C:cytoplasm"/>
    <property type="evidence" value="ECO:0007669"/>
    <property type="project" value="TreeGrafter"/>
</dbReference>
<comment type="pathway">
    <text evidence="1 7">Glycan biosynthesis; glycogen biosynthesis.</text>
</comment>
<dbReference type="EC" id="2.4.1.11" evidence="7"/>
<reference evidence="9" key="1">
    <citation type="submission" date="2022-11" db="UniProtKB">
        <authorList>
            <consortium name="WormBaseParasite"/>
        </authorList>
    </citation>
    <scope>IDENTIFICATION</scope>
</reference>
<comment type="catalytic activity">
    <reaction evidence="6">
        <text>[(1-&gt;4)-alpha-D-glucosyl](n) + UDP-alpha-D-glucose = [(1-&gt;4)-alpha-D-glucosyl](n+1) + UDP + H(+)</text>
        <dbReference type="Rhea" id="RHEA:18549"/>
        <dbReference type="Rhea" id="RHEA-COMP:9584"/>
        <dbReference type="Rhea" id="RHEA-COMP:9587"/>
        <dbReference type="ChEBI" id="CHEBI:15378"/>
        <dbReference type="ChEBI" id="CHEBI:15444"/>
        <dbReference type="ChEBI" id="CHEBI:58223"/>
        <dbReference type="ChEBI" id="CHEBI:58885"/>
        <dbReference type="EC" id="2.4.1.11"/>
    </reaction>
    <physiologicalReaction direction="left-to-right" evidence="6">
        <dbReference type="Rhea" id="RHEA:18550"/>
    </physiologicalReaction>
</comment>
<organism evidence="8 9">
    <name type="scientific">Parascaris univalens</name>
    <name type="common">Nematode worm</name>
    <dbReference type="NCBI Taxonomy" id="6257"/>
    <lineage>
        <taxon>Eukaryota</taxon>
        <taxon>Metazoa</taxon>
        <taxon>Ecdysozoa</taxon>
        <taxon>Nematoda</taxon>
        <taxon>Chromadorea</taxon>
        <taxon>Rhabditida</taxon>
        <taxon>Spirurina</taxon>
        <taxon>Ascaridomorpha</taxon>
        <taxon>Ascaridoidea</taxon>
        <taxon>Ascarididae</taxon>
        <taxon>Parascaris</taxon>
    </lineage>
</organism>
<evidence type="ECO:0000256" key="7">
    <source>
        <dbReference type="RuleBase" id="RU363104"/>
    </source>
</evidence>
<dbReference type="InterPro" id="IPR008631">
    <property type="entry name" value="Glycogen_synth"/>
</dbReference>
<keyword evidence="5 7" id="KW-0320">Glycogen biosynthesis</keyword>